<evidence type="ECO:0000313" key="2">
    <source>
        <dbReference type="Proteomes" id="UP000660885"/>
    </source>
</evidence>
<keyword evidence="2" id="KW-1185">Reference proteome</keyword>
<protein>
    <submittedName>
        <fullName evidence="1">Uncharacterized protein</fullName>
    </submittedName>
</protein>
<dbReference type="Proteomes" id="UP000660885">
    <property type="component" value="Unassembled WGS sequence"/>
</dbReference>
<proteinExistence type="predicted"/>
<name>A0ABS1U8A7_9PROT</name>
<evidence type="ECO:0000313" key="1">
    <source>
        <dbReference type="EMBL" id="MBL6080912.1"/>
    </source>
</evidence>
<reference evidence="1 2" key="1">
    <citation type="submission" date="2021-01" db="EMBL/GenBank/DDBJ databases">
        <title>Belnapia mucosa sp. nov. and Belnapia arida sp. nov., isolated from the Tabernas Desert (Almeria, Spain).</title>
        <authorList>
            <person name="Molina-Menor E."/>
            <person name="Vidal-Verdu A."/>
            <person name="Calonge A."/>
            <person name="Satari L."/>
            <person name="Pereto J."/>
            <person name="Porcar M."/>
        </authorList>
    </citation>
    <scope>NUCLEOTIDE SEQUENCE [LARGE SCALE GENOMIC DNA]</scope>
    <source>
        <strain evidence="1 2">T18</strain>
    </source>
</reference>
<comment type="caution">
    <text evidence="1">The sequence shown here is derived from an EMBL/GenBank/DDBJ whole genome shotgun (WGS) entry which is preliminary data.</text>
</comment>
<organism evidence="1 2">
    <name type="scientific">Belnapia arida</name>
    <dbReference type="NCBI Taxonomy" id="2804533"/>
    <lineage>
        <taxon>Bacteria</taxon>
        <taxon>Pseudomonadati</taxon>
        <taxon>Pseudomonadota</taxon>
        <taxon>Alphaproteobacteria</taxon>
        <taxon>Acetobacterales</taxon>
        <taxon>Roseomonadaceae</taxon>
        <taxon>Belnapia</taxon>
    </lineage>
</organism>
<gene>
    <name evidence="1" type="ORF">JMJ56_23135</name>
</gene>
<dbReference type="RefSeq" id="WP_202834141.1">
    <property type="nucleotide sequence ID" value="NZ_JAETWB010000019.1"/>
</dbReference>
<accession>A0ABS1U8A7</accession>
<dbReference type="EMBL" id="JAETWB010000019">
    <property type="protein sequence ID" value="MBL6080912.1"/>
    <property type="molecule type" value="Genomic_DNA"/>
</dbReference>
<sequence>MPRFAVTLRVEYRDVLEARVWVEAADAKGACAEALRIEEAGAELDWQCVETVESSDSATIVDVKQLDEGTAPI</sequence>